<dbReference type="InterPro" id="IPR050471">
    <property type="entry name" value="AB_hydrolase"/>
</dbReference>
<dbReference type="SUPFAM" id="SSF53474">
    <property type="entry name" value="alpha/beta-Hydrolases"/>
    <property type="match status" value="1"/>
</dbReference>
<comment type="caution">
    <text evidence="2">The sequence shown here is derived from an EMBL/GenBank/DDBJ whole genome shotgun (WGS) entry which is preliminary data.</text>
</comment>
<dbReference type="PANTHER" id="PTHR43433">
    <property type="entry name" value="HYDROLASE, ALPHA/BETA FOLD FAMILY PROTEIN"/>
    <property type="match status" value="1"/>
</dbReference>
<proteinExistence type="predicted"/>
<dbReference type="InterPro" id="IPR029058">
    <property type="entry name" value="AB_hydrolase_fold"/>
</dbReference>
<dbReference type="EMBL" id="CAWUHB010000022">
    <property type="protein sequence ID" value="CAK7221211.1"/>
    <property type="molecule type" value="Genomic_DNA"/>
</dbReference>
<evidence type="ECO:0000259" key="1">
    <source>
        <dbReference type="Pfam" id="PF12697"/>
    </source>
</evidence>
<organism evidence="2 3">
    <name type="scientific">Sporothrix curviconia</name>
    <dbReference type="NCBI Taxonomy" id="1260050"/>
    <lineage>
        <taxon>Eukaryota</taxon>
        <taxon>Fungi</taxon>
        <taxon>Dikarya</taxon>
        <taxon>Ascomycota</taxon>
        <taxon>Pezizomycotina</taxon>
        <taxon>Sordariomycetes</taxon>
        <taxon>Sordariomycetidae</taxon>
        <taxon>Ophiostomatales</taxon>
        <taxon>Ophiostomataceae</taxon>
        <taxon>Sporothrix</taxon>
    </lineage>
</organism>
<evidence type="ECO:0000313" key="3">
    <source>
        <dbReference type="Proteomes" id="UP001642405"/>
    </source>
</evidence>
<accession>A0ABP0BQ25</accession>
<feature type="domain" description="AB hydrolase-1" evidence="1">
    <location>
        <begin position="58"/>
        <end position="386"/>
    </location>
</feature>
<dbReference type="Pfam" id="PF12697">
    <property type="entry name" value="Abhydrolase_6"/>
    <property type="match status" value="1"/>
</dbReference>
<keyword evidence="3" id="KW-1185">Reference proteome</keyword>
<dbReference type="PANTHER" id="PTHR43433:SF5">
    <property type="entry name" value="AB HYDROLASE-1 DOMAIN-CONTAINING PROTEIN"/>
    <property type="match status" value="1"/>
</dbReference>
<protein>
    <recommendedName>
        <fullName evidence="1">AB hydrolase-1 domain-containing protein</fullName>
    </recommendedName>
</protein>
<gene>
    <name evidence="2" type="ORF">SCUCBS95973_004417</name>
</gene>
<evidence type="ECO:0000313" key="2">
    <source>
        <dbReference type="EMBL" id="CAK7221211.1"/>
    </source>
</evidence>
<dbReference type="Proteomes" id="UP001642405">
    <property type="component" value="Unassembled WGS sequence"/>
</dbReference>
<sequence>MTDLTKITTVAETLKHPSYPDATFNLQPTRSGLLPVAAGRGGPLRIGWEVHGEGPVKIVFIMGLGSFKTAWQRQTLHFGHERYKEYSVLLLDNRGMGDSDRPLMRYSTRDMALDALEVLEHVGFVAAPSTSTSTSTSPSTSKPDARSVHIVGLSMGGMVAQELACLIPGEVASLSLCCTAAAIENTSASIWENLASRAALIIPKGVEESVRGTAGRILSHAFLTGPDNIMLPKPGTHLVGPPLRSHYTPQKTTPVDYTALKQEQQQTSTSSEANSASSSSSWYRLFDSNYQRFIAQEMHKRNDPRFTTKGFLLQLIACGWHHKSPAQLAAMADAVDRRRILVIHGTADQMISVPHGRKLVEAIQPAQAHIVEGMGHAPVAERCAWYNQTLADHFHNGEVLAGRAKE</sequence>
<dbReference type="Gene3D" id="3.40.50.1820">
    <property type="entry name" value="alpha/beta hydrolase"/>
    <property type="match status" value="1"/>
</dbReference>
<reference evidence="2 3" key="1">
    <citation type="submission" date="2024-01" db="EMBL/GenBank/DDBJ databases">
        <authorList>
            <person name="Allen C."/>
            <person name="Tagirdzhanova G."/>
        </authorList>
    </citation>
    <scope>NUCLEOTIDE SEQUENCE [LARGE SCALE GENOMIC DNA]</scope>
</reference>
<name>A0ABP0BQ25_9PEZI</name>
<dbReference type="InterPro" id="IPR000073">
    <property type="entry name" value="AB_hydrolase_1"/>
</dbReference>